<dbReference type="Proteomes" id="UP000314294">
    <property type="component" value="Unassembled WGS sequence"/>
</dbReference>
<reference evidence="1 2" key="1">
    <citation type="submission" date="2019-03" db="EMBL/GenBank/DDBJ databases">
        <title>First draft genome of Liparis tanakae, snailfish: a comprehensive survey of snailfish specific genes.</title>
        <authorList>
            <person name="Kim W."/>
            <person name="Song I."/>
            <person name="Jeong J.-H."/>
            <person name="Kim D."/>
            <person name="Kim S."/>
            <person name="Ryu S."/>
            <person name="Song J.Y."/>
            <person name="Lee S.K."/>
        </authorList>
    </citation>
    <scope>NUCLEOTIDE SEQUENCE [LARGE SCALE GENOMIC DNA]</scope>
    <source>
        <tissue evidence="1">Muscle</tissue>
    </source>
</reference>
<sequence length="75" mass="8109">MAGGAEQLADAPPHGRPLAAAGLSSAWSIDFVSRRSKGKRFSVAKCSGVRTENITFIVNEEVMQRDEDEETTLQS</sequence>
<evidence type="ECO:0000313" key="1">
    <source>
        <dbReference type="EMBL" id="TNN25732.1"/>
    </source>
</evidence>
<name>A0A4Z2EBR6_9TELE</name>
<organism evidence="1 2">
    <name type="scientific">Liparis tanakae</name>
    <name type="common">Tanaka's snailfish</name>
    <dbReference type="NCBI Taxonomy" id="230148"/>
    <lineage>
        <taxon>Eukaryota</taxon>
        <taxon>Metazoa</taxon>
        <taxon>Chordata</taxon>
        <taxon>Craniata</taxon>
        <taxon>Vertebrata</taxon>
        <taxon>Euteleostomi</taxon>
        <taxon>Actinopterygii</taxon>
        <taxon>Neopterygii</taxon>
        <taxon>Teleostei</taxon>
        <taxon>Neoteleostei</taxon>
        <taxon>Acanthomorphata</taxon>
        <taxon>Eupercaria</taxon>
        <taxon>Perciformes</taxon>
        <taxon>Cottioidei</taxon>
        <taxon>Cottales</taxon>
        <taxon>Liparidae</taxon>
        <taxon>Liparis</taxon>
    </lineage>
</organism>
<protein>
    <submittedName>
        <fullName evidence="1">Uncharacterized protein</fullName>
    </submittedName>
</protein>
<gene>
    <name evidence="1" type="ORF">EYF80_064136</name>
</gene>
<comment type="caution">
    <text evidence="1">The sequence shown here is derived from an EMBL/GenBank/DDBJ whole genome shotgun (WGS) entry which is preliminary data.</text>
</comment>
<evidence type="ECO:0000313" key="2">
    <source>
        <dbReference type="Proteomes" id="UP000314294"/>
    </source>
</evidence>
<proteinExistence type="predicted"/>
<keyword evidence="2" id="KW-1185">Reference proteome</keyword>
<dbReference type="EMBL" id="SRLO01011795">
    <property type="protein sequence ID" value="TNN25732.1"/>
    <property type="molecule type" value="Genomic_DNA"/>
</dbReference>
<accession>A0A4Z2EBR6</accession>
<dbReference type="AlphaFoldDB" id="A0A4Z2EBR6"/>